<keyword evidence="2" id="KW-1185">Reference proteome</keyword>
<sequence length="330" mass="33174">MSAVDDTHAARSAPAIRHPAPFRAQIGGLSRIAILLLLVLTAQLVTPSFLAPANLQVILMAVAAIGVMAIGMTLVVIAGEIDLSIAGVAILACVLGGILIPTGSPVLVIGVTLLTGLVLGLINGILVAGLRIPSLIATLGMLGIARALANIASGGQALYPESIGPYVWLGRGTLLGLPVPVLILLVLTVLAIALTRFSIFGQALYATGGNVKAARLSGINVAAVRIAVFMLCGFCAALAGMLDSARLSYINPSGFEGIELSVLAVTVLGGAALSGGKGTITGTLVAALIIGVVNNLLNQLGVSIYLQQVAIAAVILAVVLPDALKRGTGK</sequence>
<organism evidence="1 2">
    <name type="scientific">Taklimakanibacter albus</name>
    <dbReference type="NCBI Taxonomy" id="2800327"/>
    <lineage>
        <taxon>Bacteria</taxon>
        <taxon>Pseudomonadati</taxon>
        <taxon>Pseudomonadota</taxon>
        <taxon>Alphaproteobacteria</taxon>
        <taxon>Hyphomicrobiales</taxon>
        <taxon>Aestuariivirgaceae</taxon>
        <taxon>Taklimakanibacter</taxon>
    </lineage>
</organism>
<dbReference type="Proteomes" id="UP000616151">
    <property type="component" value="Unassembled WGS sequence"/>
</dbReference>
<evidence type="ECO:0000313" key="1">
    <source>
        <dbReference type="EMBL" id="MBK1866626.1"/>
    </source>
</evidence>
<proteinExistence type="predicted"/>
<protein>
    <submittedName>
        <fullName evidence="1">ABC transporter permease</fullName>
    </submittedName>
</protein>
<evidence type="ECO:0000313" key="2">
    <source>
        <dbReference type="Proteomes" id="UP000616151"/>
    </source>
</evidence>
<gene>
    <name evidence="1" type="ORF">JHL16_09700</name>
</gene>
<name>A0ACC5R1U1_9HYPH</name>
<accession>A0ACC5R1U1</accession>
<dbReference type="EMBL" id="JAENHL010000006">
    <property type="protein sequence ID" value="MBK1866626.1"/>
    <property type="molecule type" value="Genomic_DNA"/>
</dbReference>
<reference evidence="1" key="1">
    <citation type="submission" date="2021-01" db="EMBL/GenBank/DDBJ databases">
        <authorList>
            <person name="Sun Q."/>
        </authorList>
    </citation>
    <scope>NUCLEOTIDE SEQUENCE</scope>
    <source>
        <strain evidence="1">YIM B02566</strain>
    </source>
</reference>
<comment type="caution">
    <text evidence="1">The sequence shown here is derived from an EMBL/GenBank/DDBJ whole genome shotgun (WGS) entry which is preliminary data.</text>
</comment>